<organism evidence="1 2">
    <name type="scientific">Knufia fluminis</name>
    <dbReference type="NCBI Taxonomy" id="191047"/>
    <lineage>
        <taxon>Eukaryota</taxon>
        <taxon>Fungi</taxon>
        <taxon>Dikarya</taxon>
        <taxon>Ascomycota</taxon>
        <taxon>Pezizomycotina</taxon>
        <taxon>Eurotiomycetes</taxon>
        <taxon>Chaetothyriomycetidae</taxon>
        <taxon>Chaetothyriales</taxon>
        <taxon>Trichomeriaceae</taxon>
        <taxon>Knufia</taxon>
    </lineage>
</organism>
<sequence length="222" mass="25172">MPNITDVKPIFADQGISVGSQQRILRTAESSNTWQTVDIMDHVLDNMFLLIETGSPMAEVFPIAADLMQAWLNEISRDIAYFDPDSQAENAALFLEYIVIIFRGISEYLLEHSNTLMGQTHFYFKLARTPYEGQLVYFNIVEMLSKAFDISQTVYEDEVVVKDTSNADFSCFVPQAKAQLFLAWARSDTAAYVAAAHYVLEKRETILATADDRRKKAMSEIL</sequence>
<keyword evidence="2" id="KW-1185">Reference proteome</keyword>
<dbReference type="AlphaFoldDB" id="A0AAN8I353"/>
<comment type="caution">
    <text evidence="1">The sequence shown here is derived from an EMBL/GenBank/DDBJ whole genome shotgun (WGS) entry which is preliminary data.</text>
</comment>
<gene>
    <name evidence="1" type="ORF">OHC33_009064</name>
</gene>
<evidence type="ECO:0000313" key="1">
    <source>
        <dbReference type="EMBL" id="KAK5949879.1"/>
    </source>
</evidence>
<reference evidence="1 2" key="1">
    <citation type="submission" date="2022-12" db="EMBL/GenBank/DDBJ databases">
        <title>Genomic features and morphological characterization of a novel Knufia sp. strain isolated from spacecraft assembly facility.</title>
        <authorList>
            <person name="Teixeira M."/>
            <person name="Chander A.M."/>
            <person name="Stajich J.E."/>
            <person name="Venkateswaran K."/>
        </authorList>
    </citation>
    <scope>NUCLEOTIDE SEQUENCE [LARGE SCALE GENOMIC DNA]</scope>
    <source>
        <strain evidence="1 2">FJI-L2-BK-P2</strain>
    </source>
</reference>
<dbReference type="Proteomes" id="UP001316803">
    <property type="component" value="Unassembled WGS sequence"/>
</dbReference>
<protein>
    <submittedName>
        <fullName evidence="1">Uncharacterized protein</fullName>
    </submittedName>
</protein>
<evidence type="ECO:0000313" key="2">
    <source>
        <dbReference type="Proteomes" id="UP001316803"/>
    </source>
</evidence>
<accession>A0AAN8I353</accession>
<dbReference type="EMBL" id="JAKLMC020000031">
    <property type="protein sequence ID" value="KAK5949879.1"/>
    <property type="molecule type" value="Genomic_DNA"/>
</dbReference>
<name>A0AAN8I353_9EURO</name>
<proteinExistence type="predicted"/>